<dbReference type="OrthoDB" id="9796900at2"/>
<dbReference type="Gene3D" id="1.25.40.10">
    <property type="entry name" value="Tetratricopeptide repeat domain"/>
    <property type="match status" value="2"/>
</dbReference>
<comment type="caution">
    <text evidence="2">The sequence shown here is derived from an EMBL/GenBank/DDBJ whole genome shotgun (WGS) entry which is preliminary data.</text>
</comment>
<dbReference type="InterPro" id="IPR011990">
    <property type="entry name" value="TPR-like_helical_dom_sf"/>
</dbReference>
<dbReference type="AlphaFoldDB" id="A0A964T9D0"/>
<dbReference type="Pfam" id="PF08238">
    <property type="entry name" value="Sel1"/>
    <property type="match status" value="4"/>
</dbReference>
<dbReference type="Proteomes" id="UP000773614">
    <property type="component" value="Unassembled WGS sequence"/>
</dbReference>
<feature type="chain" id="PRO_5037143804" evidence="1">
    <location>
        <begin position="24"/>
        <end position="259"/>
    </location>
</feature>
<evidence type="ECO:0000313" key="3">
    <source>
        <dbReference type="Proteomes" id="UP000773614"/>
    </source>
</evidence>
<dbReference type="SMART" id="SM00671">
    <property type="entry name" value="SEL1"/>
    <property type="match status" value="5"/>
</dbReference>
<dbReference type="InterPro" id="IPR050767">
    <property type="entry name" value="Sel1_AlgK"/>
</dbReference>
<sequence>MRINSVLALVLAGEFVWAGAAFAAEAERTPSEAFRTGYAAYKKGDTAEAIEALNYAASKGHAASLWKLGRMYATGDGVTEDDRKALEIFSRIANDYADGNPHGSDAPYVADAFVTLGRYFRAGIPGGIVADLARARRYYAYAASYFGDSEAQYQLATMYLAGEGGEKSERQAARWFKLAARKGHVGAQAELGRLLYDGVGVERNPVRGLMWLSIAQISSKGDATIQAWHEAAFSAAAEGDRRAALALAEDWLKRRTASN</sequence>
<dbReference type="PANTHER" id="PTHR11102">
    <property type="entry name" value="SEL-1-LIKE PROTEIN"/>
    <property type="match status" value="1"/>
</dbReference>
<dbReference type="GO" id="GO:0036503">
    <property type="term" value="P:ERAD pathway"/>
    <property type="evidence" value="ECO:0007669"/>
    <property type="project" value="TreeGrafter"/>
</dbReference>
<dbReference type="RefSeq" id="WP_161142515.1">
    <property type="nucleotide sequence ID" value="NZ_SPKJ01000133.1"/>
</dbReference>
<evidence type="ECO:0000256" key="1">
    <source>
        <dbReference type="SAM" id="SignalP"/>
    </source>
</evidence>
<name>A0A964T9D0_9HYPH</name>
<protein>
    <submittedName>
        <fullName evidence="2">Sel1 repeat family protein</fullName>
    </submittedName>
</protein>
<evidence type="ECO:0000313" key="2">
    <source>
        <dbReference type="EMBL" id="MYZ50189.1"/>
    </source>
</evidence>
<feature type="signal peptide" evidence="1">
    <location>
        <begin position="1"/>
        <end position="23"/>
    </location>
</feature>
<gene>
    <name evidence="2" type="ORF">E4O86_21000</name>
</gene>
<organism evidence="2 3">
    <name type="scientific">Propylenella binzhouense</name>
    <dbReference type="NCBI Taxonomy" id="2555902"/>
    <lineage>
        <taxon>Bacteria</taxon>
        <taxon>Pseudomonadati</taxon>
        <taxon>Pseudomonadota</taxon>
        <taxon>Alphaproteobacteria</taxon>
        <taxon>Hyphomicrobiales</taxon>
        <taxon>Propylenellaceae</taxon>
        <taxon>Propylenella</taxon>
    </lineage>
</organism>
<dbReference type="InterPro" id="IPR006597">
    <property type="entry name" value="Sel1-like"/>
</dbReference>
<keyword evidence="3" id="KW-1185">Reference proteome</keyword>
<reference evidence="2" key="1">
    <citation type="submission" date="2019-03" db="EMBL/GenBank/DDBJ databases">
        <title>Afifella sp. nov., isolated from activated sludge.</title>
        <authorList>
            <person name="Li Q."/>
            <person name="Liu Y."/>
        </authorList>
    </citation>
    <scope>NUCLEOTIDE SEQUENCE</scope>
    <source>
        <strain evidence="2">L72</strain>
    </source>
</reference>
<dbReference type="EMBL" id="SPKJ01000133">
    <property type="protein sequence ID" value="MYZ50189.1"/>
    <property type="molecule type" value="Genomic_DNA"/>
</dbReference>
<dbReference type="SUPFAM" id="SSF81901">
    <property type="entry name" value="HCP-like"/>
    <property type="match status" value="1"/>
</dbReference>
<keyword evidence="1" id="KW-0732">Signal</keyword>
<dbReference type="PANTHER" id="PTHR11102:SF147">
    <property type="entry name" value="SEL1L ADAPTOR SUBUNIT OF ERAD E3 UBIQUITIN LIGASE"/>
    <property type="match status" value="1"/>
</dbReference>
<proteinExistence type="predicted"/>
<accession>A0A964T9D0</accession>